<protein>
    <submittedName>
        <fullName evidence="2">Uncharacterized protein</fullName>
    </submittedName>
</protein>
<organism evidence="2 3">
    <name type="scientific">Methanomethylovorans hollandica (strain DSM 15978 / NBRC 107637 / DMS1)</name>
    <dbReference type="NCBI Taxonomy" id="867904"/>
    <lineage>
        <taxon>Archaea</taxon>
        <taxon>Methanobacteriati</taxon>
        <taxon>Methanobacteriota</taxon>
        <taxon>Stenosarchaea group</taxon>
        <taxon>Methanomicrobia</taxon>
        <taxon>Methanosarcinales</taxon>
        <taxon>Methanosarcinaceae</taxon>
        <taxon>Methanomethylovorans</taxon>
    </lineage>
</organism>
<keyword evidence="1" id="KW-0472">Membrane</keyword>
<reference evidence="3" key="1">
    <citation type="submission" date="2012-02" db="EMBL/GenBank/DDBJ databases">
        <title>Complete sequence of chromosome of Methanomethylovorans hollandica DSM 15978.</title>
        <authorList>
            <person name="Lucas S."/>
            <person name="Copeland A."/>
            <person name="Lapidus A."/>
            <person name="Glavina del Rio T."/>
            <person name="Dalin E."/>
            <person name="Tice H."/>
            <person name="Bruce D."/>
            <person name="Goodwin L."/>
            <person name="Pitluck S."/>
            <person name="Peters L."/>
            <person name="Mikhailova N."/>
            <person name="Held B."/>
            <person name="Kyrpides N."/>
            <person name="Mavromatis K."/>
            <person name="Ivanova N."/>
            <person name="Brettin T."/>
            <person name="Detter J.C."/>
            <person name="Han C."/>
            <person name="Larimer F."/>
            <person name="Land M."/>
            <person name="Hauser L."/>
            <person name="Markowitz V."/>
            <person name="Cheng J.-F."/>
            <person name="Hugenholtz P."/>
            <person name="Woyke T."/>
            <person name="Wu D."/>
            <person name="Spring S."/>
            <person name="Schroeder M."/>
            <person name="Brambilla E."/>
            <person name="Klenk H.-P."/>
            <person name="Eisen J.A."/>
        </authorList>
    </citation>
    <scope>NUCLEOTIDE SEQUENCE [LARGE SCALE GENOMIC DNA]</scope>
    <source>
        <strain evidence="3">DSM 15978 / NBRC 107637 / DMS1</strain>
    </source>
</reference>
<evidence type="ECO:0000313" key="3">
    <source>
        <dbReference type="Proteomes" id="UP000010866"/>
    </source>
</evidence>
<evidence type="ECO:0000256" key="1">
    <source>
        <dbReference type="SAM" id="Phobius"/>
    </source>
</evidence>
<keyword evidence="3" id="KW-1185">Reference proteome</keyword>
<sequence length="32" mass="3698">MHLSNYIGKYWTGAEVIYAVILAMTFTSFLRT</sequence>
<dbReference type="AlphaFoldDB" id="L0L015"/>
<dbReference type="HOGENOM" id="CLU_3387471_0_0_2"/>
<accession>L0L015</accession>
<dbReference type="KEGG" id="mhz:Metho_2105"/>
<name>L0L015_METHD</name>
<feature type="transmembrane region" description="Helical" evidence="1">
    <location>
        <begin position="12"/>
        <end position="30"/>
    </location>
</feature>
<evidence type="ECO:0000313" key="2">
    <source>
        <dbReference type="EMBL" id="AGB50270.1"/>
    </source>
</evidence>
<dbReference type="Proteomes" id="UP000010866">
    <property type="component" value="Chromosome"/>
</dbReference>
<keyword evidence="1" id="KW-1133">Transmembrane helix</keyword>
<gene>
    <name evidence="2" type="ordered locus">Metho_2105</name>
</gene>
<proteinExistence type="predicted"/>
<dbReference type="EMBL" id="CP003362">
    <property type="protein sequence ID" value="AGB50270.1"/>
    <property type="molecule type" value="Genomic_DNA"/>
</dbReference>
<keyword evidence="1" id="KW-0812">Transmembrane</keyword>